<dbReference type="Gene3D" id="2.60.120.470">
    <property type="entry name" value="PITH domain"/>
    <property type="match status" value="1"/>
</dbReference>
<dbReference type="PANTHER" id="PTHR12175:SF1">
    <property type="entry name" value="PITH DOMAIN-CONTAINING PROTEIN 1"/>
    <property type="match status" value="1"/>
</dbReference>
<name>J9ELK3_WUCBA</name>
<gene>
    <name evidence="3" type="ORF">WUBG_12868</name>
</gene>
<dbReference type="GO" id="GO:0005737">
    <property type="term" value="C:cytoplasm"/>
    <property type="evidence" value="ECO:0007669"/>
    <property type="project" value="UniProtKB-ARBA"/>
</dbReference>
<dbReference type="InterPro" id="IPR037047">
    <property type="entry name" value="PITH_dom_sf"/>
</dbReference>
<dbReference type="InterPro" id="IPR045099">
    <property type="entry name" value="PITH1-like"/>
</dbReference>
<dbReference type="Proteomes" id="UP000004810">
    <property type="component" value="Unassembled WGS sequence"/>
</dbReference>
<sequence length="140" mass="16107">MFFSRTFRTIYVASDLDEELLFNVPFKGHVKITGLVLSGDLDGTHPSHIRLYKDRPSMSFEATTLESDQEFPLKQDTNAQIDYPIKASKFSNITHLSLHFPTNFGESKTLIYYIGLRGEYITDIRQQWRELTPNSLAEEG</sequence>
<dbReference type="Pfam" id="PF06201">
    <property type="entry name" value="PITH"/>
    <property type="match status" value="1"/>
</dbReference>
<evidence type="ECO:0000313" key="3">
    <source>
        <dbReference type="EMBL" id="EJW76224.1"/>
    </source>
</evidence>
<accession>J9ELK3</accession>
<feature type="domain" description="PITH" evidence="2">
    <location>
        <begin position="1"/>
        <end position="136"/>
    </location>
</feature>
<dbReference type="GO" id="GO:0005634">
    <property type="term" value="C:nucleus"/>
    <property type="evidence" value="ECO:0007669"/>
    <property type="project" value="TreeGrafter"/>
</dbReference>
<dbReference type="SUPFAM" id="SSF49785">
    <property type="entry name" value="Galactose-binding domain-like"/>
    <property type="match status" value="1"/>
</dbReference>
<organism evidence="3 4">
    <name type="scientific">Wuchereria bancrofti</name>
    <dbReference type="NCBI Taxonomy" id="6293"/>
    <lineage>
        <taxon>Eukaryota</taxon>
        <taxon>Metazoa</taxon>
        <taxon>Ecdysozoa</taxon>
        <taxon>Nematoda</taxon>
        <taxon>Chromadorea</taxon>
        <taxon>Rhabditida</taxon>
        <taxon>Spirurina</taxon>
        <taxon>Spiruromorpha</taxon>
        <taxon>Filarioidea</taxon>
        <taxon>Onchocercidae</taxon>
        <taxon>Wuchereria</taxon>
    </lineage>
</organism>
<evidence type="ECO:0000259" key="2">
    <source>
        <dbReference type="PROSITE" id="PS51532"/>
    </source>
</evidence>
<dbReference type="PROSITE" id="PS51532">
    <property type="entry name" value="PITH"/>
    <property type="match status" value="1"/>
</dbReference>
<dbReference type="PANTHER" id="PTHR12175">
    <property type="entry name" value="AD039 HT014 THIOREDOXIN FAMILY TRP26"/>
    <property type="match status" value="1"/>
</dbReference>
<reference evidence="4" key="1">
    <citation type="submission" date="2012-08" db="EMBL/GenBank/DDBJ databases">
        <title>The Genome Sequence of Wuchereria bancrofti.</title>
        <authorList>
            <person name="Nutman T.B."/>
            <person name="Fink D.L."/>
            <person name="Russ C."/>
            <person name="Young S."/>
            <person name="Zeng Q."/>
            <person name="Koehrsen M."/>
            <person name="Alvarado L."/>
            <person name="Berlin A."/>
            <person name="Chapman S.B."/>
            <person name="Chen Z."/>
            <person name="Freedman E."/>
            <person name="Gellesch M."/>
            <person name="Goldberg J."/>
            <person name="Griggs A."/>
            <person name="Gujja S."/>
            <person name="Heilman E.R."/>
            <person name="Heiman D."/>
            <person name="Hepburn T."/>
            <person name="Howarth C."/>
            <person name="Jen D."/>
            <person name="Larson L."/>
            <person name="Lewis B."/>
            <person name="Mehta T."/>
            <person name="Park D."/>
            <person name="Pearson M."/>
            <person name="Roberts A."/>
            <person name="Saif S."/>
            <person name="Shea T."/>
            <person name="Shenoy N."/>
            <person name="Sisk P."/>
            <person name="Stolte C."/>
            <person name="Sykes S."/>
            <person name="Walk T."/>
            <person name="White J."/>
            <person name="Yandava C."/>
            <person name="Haas B."/>
            <person name="Henn M.R."/>
            <person name="Nusbaum C."/>
            <person name="Birren B."/>
        </authorList>
    </citation>
    <scope>NUCLEOTIDE SEQUENCE [LARGE SCALE GENOMIC DNA]</scope>
    <source>
        <strain evidence="4">NA</strain>
    </source>
</reference>
<protein>
    <recommendedName>
        <fullName evidence="2">PITH domain-containing protein</fullName>
    </recommendedName>
</protein>
<evidence type="ECO:0000313" key="4">
    <source>
        <dbReference type="Proteomes" id="UP000004810"/>
    </source>
</evidence>
<dbReference type="InterPro" id="IPR010400">
    <property type="entry name" value="PITH_dom"/>
</dbReference>
<comment type="caution">
    <text evidence="3">The sequence shown here is derived from an EMBL/GenBank/DDBJ whole genome shotgun (WGS) entry which is preliminary data.</text>
</comment>
<dbReference type="AlphaFoldDB" id="J9ELK3"/>
<evidence type="ECO:0000256" key="1">
    <source>
        <dbReference type="ARBA" id="ARBA00025788"/>
    </source>
</evidence>
<proteinExistence type="inferred from homology"/>
<comment type="similarity">
    <text evidence="1">Belongs to the PITHD1 family.</text>
</comment>
<dbReference type="InterPro" id="IPR008979">
    <property type="entry name" value="Galactose-bd-like_sf"/>
</dbReference>
<dbReference type="EMBL" id="ADBV01009386">
    <property type="protein sequence ID" value="EJW76224.1"/>
    <property type="molecule type" value="Genomic_DNA"/>
</dbReference>